<evidence type="ECO:0000256" key="1">
    <source>
        <dbReference type="SAM" id="Phobius"/>
    </source>
</evidence>
<proteinExistence type="evidence at transcript level"/>
<dbReference type="EMBL" id="U82814">
    <property type="protein sequence ID" value="AAB40925.1"/>
    <property type="molecule type" value="mRNA"/>
</dbReference>
<evidence type="ECO:0000313" key="2">
    <source>
        <dbReference type="EMBL" id="AAB40925.1"/>
    </source>
</evidence>
<keyword evidence="1" id="KW-0812">Transmembrane</keyword>
<sequence>MLATHSNLNIFVVVVVVVMTTFCSAIPSKKLNNESSNLGVTDEETRATWLETRNLENNFKELVYLSLQELVAENRLNPEVLAESSRIEKRGRHQGFCFKKTKSGRFLPYICWKGEGENDDK</sequence>
<name>P91737_HIRME</name>
<keyword evidence="1" id="KW-0472">Membrane</keyword>
<accession>P91737</accession>
<keyword evidence="1" id="KW-1133">Transmembrane helix</keyword>
<dbReference type="AlphaFoldDB" id="P91737"/>
<organism evidence="2">
    <name type="scientific">Hirudo medicinalis</name>
    <name type="common">Medicinal leech</name>
    <dbReference type="NCBI Taxonomy" id="6421"/>
    <lineage>
        <taxon>Eukaryota</taxon>
        <taxon>Metazoa</taxon>
        <taxon>Spiralia</taxon>
        <taxon>Lophotrochozoa</taxon>
        <taxon>Annelida</taxon>
        <taxon>Clitellata</taxon>
        <taxon>Hirudinea</taxon>
        <taxon>Hirudinida</taxon>
        <taxon>Hirudiniformes</taxon>
        <taxon>Hirudinidae</taxon>
        <taxon>Hirudo</taxon>
    </lineage>
</organism>
<reference evidence="2" key="1">
    <citation type="submission" date="1996-12" db="EMBL/GenBank/DDBJ databases">
        <title>Novel leech mRNA encoding 121 aa protein.</title>
        <authorList>
            <person name="Fedorov A.N."/>
            <person name="Korneev S.A."/>
            <person name="Collins R.M."/>
            <person name="Blackshaw S.E."/>
            <person name="Davies J.A."/>
        </authorList>
    </citation>
    <scope>NUCLEOTIDE SEQUENCE</scope>
</reference>
<feature type="transmembrane region" description="Helical" evidence="1">
    <location>
        <begin position="6"/>
        <end position="26"/>
    </location>
</feature>
<protein>
    <submittedName>
        <fullName evidence="2">Neuron-specific protein</fullName>
    </submittedName>
</protein>